<organism evidence="2 3">
    <name type="scientific">Litorisediminicola beolgyonensis</name>
    <dbReference type="NCBI Taxonomy" id="1173614"/>
    <lineage>
        <taxon>Bacteria</taxon>
        <taxon>Pseudomonadati</taxon>
        <taxon>Pseudomonadota</taxon>
        <taxon>Alphaproteobacteria</taxon>
        <taxon>Rhodobacterales</taxon>
        <taxon>Paracoccaceae</taxon>
        <taxon>Litorisediminicola</taxon>
    </lineage>
</organism>
<accession>A0ABW3ZMT3</accession>
<keyword evidence="3" id="KW-1185">Reference proteome</keyword>
<proteinExistence type="predicted"/>
<reference evidence="3" key="1">
    <citation type="journal article" date="2019" name="Int. J. Syst. Evol. Microbiol.">
        <title>The Global Catalogue of Microorganisms (GCM) 10K type strain sequencing project: providing services to taxonomists for standard genome sequencing and annotation.</title>
        <authorList>
            <consortium name="The Broad Institute Genomics Platform"/>
            <consortium name="The Broad Institute Genome Sequencing Center for Infectious Disease"/>
            <person name="Wu L."/>
            <person name="Ma J."/>
        </authorList>
    </citation>
    <scope>NUCLEOTIDE SEQUENCE [LARGE SCALE GENOMIC DNA]</scope>
    <source>
        <strain evidence="3">CCUG 62953</strain>
    </source>
</reference>
<evidence type="ECO:0000313" key="2">
    <source>
        <dbReference type="EMBL" id="MFD1344450.1"/>
    </source>
</evidence>
<name>A0ABW3ZMT3_9RHOB</name>
<dbReference type="Proteomes" id="UP001597135">
    <property type="component" value="Unassembled WGS sequence"/>
</dbReference>
<gene>
    <name evidence="2" type="ORF">ACFQ4E_18615</name>
</gene>
<protein>
    <submittedName>
        <fullName evidence="2">Uncharacterized protein</fullName>
    </submittedName>
</protein>
<dbReference type="RefSeq" id="WP_386806030.1">
    <property type="nucleotide sequence ID" value="NZ_JBHTMU010000051.1"/>
</dbReference>
<evidence type="ECO:0000256" key="1">
    <source>
        <dbReference type="SAM" id="MobiDB-lite"/>
    </source>
</evidence>
<sequence length="89" mass="9221">MSDTDTETPETGTAAGPRSLNAKQVRRRAAKIAGGQNGPRAARMHGKLAIRILEAIAAGEVKNPRAAARAFLAGRASEAEPEAEADQTA</sequence>
<dbReference type="EMBL" id="JBHTMU010000051">
    <property type="protein sequence ID" value="MFD1344450.1"/>
    <property type="molecule type" value="Genomic_DNA"/>
</dbReference>
<feature type="region of interest" description="Disordered" evidence="1">
    <location>
        <begin position="1"/>
        <end position="41"/>
    </location>
</feature>
<evidence type="ECO:0000313" key="3">
    <source>
        <dbReference type="Proteomes" id="UP001597135"/>
    </source>
</evidence>
<comment type="caution">
    <text evidence="2">The sequence shown here is derived from an EMBL/GenBank/DDBJ whole genome shotgun (WGS) entry which is preliminary data.</text>
</comment>